<dbReference type="Proteomes" id="UP000377803">
    <property type="component" value="Chromosome"/>
</dbReference>
<dbReference type="InterPro" id="IPR001412">
    <property type="entry name" value="aa-tRNA-synth_I_CS"/>
</dbReference>
<dbReference type="Pfam" id="PF00133">
    <property type="entry name" value="tRNA-synt_1"/>
    <property type="match status" value="2"/>
</dbReference>
<dbReference type="PANTHER" id="PTHR43740:SF2">
    <property type="entry name" value="LEUCINE--TRNA LIGASE, MITOCHONDRIAL"/>
    <property type="match status" value="1"/>
</dbReference>
<keyword evidence="7 10" id="KW-0030">Aminoacyl-tRNA synthetase</keyword>
<dbReference type="EC" id="6.1.1.4" evidence="2 9"/>
<evidence type="ECO:0000256" key="1">
    <source>
        <dbReference type="ARBA" id="ARBA00005594"/>
    </source>
</evidence>
<feature type="domain" description="Methionyl/Leucyl tRNA synthetase" evidence="15">
    <location>
        <begin position="42"/>
        <end position="193"/>
    </location>
</feature>
<proteinExistence type="inferred from homology"/>
<dbReference type="Gene3D" id="1.10.10.720">
    <property type="entry name" value="leucyl-tRNA synthetase"/>
    <property type="match status" value="1"/>
</dbReference>
<feature type="domain" description="Leucyl-tRNA synthetase editing" evidence="16">
    <location>
        <begin position="224"/>
        <end position="403"/>
    </location>
</feature>
<dbReference type="AlphaFoldDB" id="A0A5Q0UEP8"/>
<keyword evidence="18" id="KW-1185">Reference proteome</keyword>
<keyword evidence="5 10" id="KW-0067">ATP-binding</keyword>
<dbReference type="InterPro" id="IPR002302">
    <property type="entry name" value="Leu-tRNA-ligase"/>
</dbReference>
<dbReference type="Pfam" id="PF08264">
    <property type="entry name" value="Anticodon_1"/>
    <property type="match status" value="1"/>
</dbReference>
<evidence type="ECO:0000256" key="10">
    <source>
        <dbReference type="RuleBase" id="RU363035"/>
    </source>
</evidence>
<evidence type="ECO:0000259" key="13">
    <source>
        <dbReference type="Pfam" id="PF00133"/>
    </source>
</evidence>
<feature type="domain" description="Aminoacyl-tRNA synthetase class Ia" evidence="13">
    <location>
        <begin position="606"/>
        <end position="646"/>
    </location>
</feature>
<dbReference type="InterPro" id="IPR014729">
    <property type="entry name" value="Rossmann-like_a/b/a_fold"/>
</dbReference>
<dbReference type="KEGG" id="ncon:LC1Nh_0108"/>
<keyword evidence="3 10" id="KW-0436">Ligase</keyword>
<dbReference type="FunFam" id="3.40.50.620:FF:000100">
    <property type="entry name" value="probable leucine--tRNA ligase, mitochondrial"/>
    <property type="match status" value="1"/>
</dbReference>
<dbReference type="Gene3D" id="3.40.50.620">
    <property type="entry name" value="HUPs"/>
    <property type="match status" value="2"/>
</dbReference>
<evidence type="ECO:0000256" key="4">
    <source>
        <dbReference type="ARBA" id="ARBA00022741"/>
    </source>
</evidence>
<keyword evidence="11" id="KW-0175">Coiled coil</keyword>
<dbReference type="RefSeq" id="WP_153549753.1">
    <property type="nucleotide sequence ID" value="NZ_CP040089.1"/>
</dbReference>
<dbReference type="InterPro" id="IPR009008">
    <property type="entry name" value="Val/Leu/Ile-tRNA-synth_edit"/>
</dbReference>
<name>A0A5Q0UEP8_9ARCH</name>
<evidence type="ECO:0000256" key="8">
    <source>
        <dbReference type="ARBA" id="ARBA00047469"/>
    </source>
</evidence>
<feature type="compositionally biased region" description="Basic and acidic residues" evidence="12">
    <location>
        <begin position="908"/>
        <end position="917"/>
    </location>
</feature>
<evidence type="ECO:0000259" key="14">
    <source>
        <dbReference type="Pfam" id="PF08264"/>
    </source>
</evidence>
<dbReference type="GO" id="GO:0005524">
    <property type="term" value="F:ATP binding"/>
    <property type="evidence" value="ECO:0007669"/>
    <property type="project" value="UniProtKB-KW"/>
</dbReference>
<dbReference type="PRINTS" id="PR00985">
    <property type="entry name" value="TRNASYNTHLEU"/>
</dbReference>
<evidence type="ECO:0000259" key="15">
    <source>
        <dbReference type="Pfam" id="PF09334"/>
    </source>
</evidence>
<evidence type="ECO:0000256" key="7">
    <source>
        <dbReference type="ARBA" id="ARBA00023146"/>
    </source>
</evidence>
<dbReference type="OrthoDB" id="23906at2157"/>
<dbReference type="InterPro" id="IPR013155">
    <property type="entry name" value="M/V/L/I-tRNA-synth_anticd-bd"/>
</dbReference>
<dbReference type="CDD" id="cd00812">
    <property type="entry name" value="LeuRS_core"/>
    <property type="match status" value="1"/>
</dbReference>
<dbReference type="FunFam" id="3.40.50.620:FF:000003">
    <property type="entry name" value="Leucine--tRNA ligase"/>
    <property type="match status" value="1"/>
</dbReference>
<feature type="domain" description="Methionyl/Valyl/Leucyl/Isoleucyl-tRNA synthetase anticodon-binding" evidence="14">
    <location>
        <begin position="688"/>
        <end position="809"/>
    </location>
</feature>
<dbReference type="InterPro" id="IPR009080">
    <property type="entry name" value="tRNAsynth_Ia_anticodon-bd"/>
</dbReference>
<evidence type="ECO:0000259" key="16">
    <source>
        <dbReference type="Pfam" id="PF13603"/>
    </source>
</evidence>
<dbReference type="Gene3D" id="3.90.740.10">
    <property type="entry name" value="Valyl/Leucyl/Isoleucyl-tRNA synthetase, editing domain"/>
    <property type="match status" value="1"/>
</dbReference>
<dbReference type="Gene3D" id="1.10.730.10">
    <property type="entry name" value="Isoleucyl-tRNA Synthetase, Domain 1"/>
    <property type="match status" value="1"/>
</dbReference>
<dbReference type="InterPro" id="IPR015413">
    <property type="entry name" value="Methionyl/Leucyl_tRNA_Synth"/>
</dbReference>
<dbReference type="InterPro" id="IPR025709">
    <property type="entry name" value="Leu_tRNA-synth_edit"/>
</dbReference>
<comment type="similarity">
    <text evidence="1 10">Belongs to the class-I aminoacyl-tRNA synthetase family.</text>
</comment>
<evidence type="ECO:0000313" key="17">
    <source>
        <dbReference type="EMBL" id="QGA80016.1"/>
    </source>
</evidence>
<dbReference type="SUPFAM" id="SSF47323">
    <property type="entry name" value="Anticodon-binding domain of a subclass of class I aminoacyl-tRNA synthetases"/>
    <property type="match status" value="1"/>
</dbReference>
<evidence type="ECO:0000256" key="12">
    <source>
        <dbReference type="SAM" id="MobiDB-lite"/>
    </source>
</evidence>
<keyword evidence="6 10" id="KW-0648">Protein biosynthesis</keyword>
<organism evidence="17 18">
    <name type="scientific">Candidatus Nanohalobium constans</name>
    <dbReference type="NCBI Taxonomy" id="2565781"/>
    <lineage>
        <taxon>Archaea</taxon>
        <taxon>Candidatus Nanohalarchaeota</taxon>
        <taxon>Candidatus Nanohalobia</taxon>
        <taxon>Candidatus Nanohalobiales</taxon>
        <taxon>Candidatus Nanohalobiaceae</taxon>
        <taxon>Candidatus Nanohalobium</taxon>
    </lineage>
</organism>
<feature type="coiled-coil region" evidence="11">
    <location>
        <begin position="266"/>
        <end position="293"/>
    </location>
</feature>
<evidence type="ECO:0000256" key="9">
    <source>
        <dbReference type="NCBIfam" id="TIGR00396"/>
    </source>
</evidence>
<comment type="catalytic activity">
    <reaction evidence="8">
        <text>tRNA(Leu) + L-leucine + ATP = L-leucyl-tRNA(Leu) + AMP + diphosphate</text>
        <dbReference type="Rhea" id="RHEA:11688"/>
        <dbReference type="Rhea" id="RHEA-COMP:9613"/>
        <dbReference type="Rhea" id="RHEA-COMP:9622"/>
        <dbReference type="ChEBI" id="CHEBI:30616"/>
        <dbReference type="ChEBI" id="CHEBI:33019"/>
        <dbReference type="ChEBI" id="CHEBI:57427"/>
        <dbReference type="ChEBI" id="CHEBI:78442"/>
        <dbReference type="ChEBI" id="CHEBI:78494"/>
        <dbReference type="ChEBI" id="CHEBI:456215"/>
        <dbReference type="EC" id="6.1.1.4"/>
    </reaction>
</comment>
<evidence type="ECO:0000256" key="11">
    <source>
        <dbReference type="SAM" id="Coils"/>
    </source>
</evidence>
<accession>A0A5Q0UEP8</accession>
<dbReference type="Gene3D" id="3.30.2320.20">
    <property type="entry name" value="Class I aminoacyl-tRNA synthetases (RS)"/>
    <property type="match status" value="1"/>
</dbReference>
<dbReference type="GO" id="GO:0004823">
    <property type="term" value="F:leucine-tRNA ligase activity"/>
    <property type="evidence" value="ECO:0007669"/>
    <property type="project" value="UniProtKB-UniRule"/>
</dbReference>
<sequence>MAQEFAERLKQIEQKWQKKWEEANLHKAEKDEDKEKKYILDMFPYPSGRMHMGHGRAFSLSDVYARFKSMQGYNVMHPMGWDAFGMPAENAAIDRDINPGEWTLDCISDMKEEFKRLGFSLDWDREVTTCEPEYYKWDQWIFQKMLEEGIAYRDEAEVNWCPSCETVLADEQVEDGLCWRCDSEVNENKEMEQWKLAITDYADELVADLEQLDGWPNKVREMQENWIGRSTGARINFPLKQGRELEVFTTRPDTIFGATFMALAPEHELAEEIAEENEEVADYIEVAKQKDDEEREEKSKAGVFTGRYAENPFNDEEIPIYVAEFVLEGAGTGAIMAVPAHDQRDFEFAQEHEIDVQTVVEPAEDHSFGEDGAWEGDGDHINSDFLNDLDKEEAIKTVIERLEEKEIGEEDVNYKLRDWLISRQRYWGTPIPVVYCDECGAVPVPEEDLPVELPEDVEFTGRGNPIETSDSFMETECPECGGKAERETDTMDTFINSSWYFLRYCSPDFEDAPFEEDAADYWMNVDQYVGGIEHATMHLIYARFFQKFLRDQGMVEDDEPFEKLLTQGMVNHPAYKCPEHGWMYPEEIEDENICSKCGREVEVETIKMSKSKNNVVRPSELVDEYGADTARLFILSASHPSKELDWSKDGVQASHDMLERIERLVTENEDLLTEQEASLEDAKLEDSIVSSRIQRAKENVTEYNDNYEFNLAAGEVDKLLTKLYWYKQRDADPAIFTEGVKTLIKLVAPFAPHLGDELWNKIDEGFLYNSDWPKVDEELLDEEAEKIDEYFDRVASDIREIQEMVDSEPAKIKVIRAADWKYEAFQEIEENLDLGDVGAITGKTINAGFKQHADTVNQKVQDAFENPGKFRNQLMEQRTEIEALEANESRWKEEFDAEVIIEAEERSDEGKADRAEPGKPAIVME</sequence>
<reference evidence="18" key="1">
    <citation type="submission" date="2019-05" db="EMBL/GenBank/DDBJ databases">
        <title>Candidatus Nanohalobium constans, a novel model system to study the DPANN nano-sized archaea: genomic and physiological characterization of a nanoarchaeon co-cultured with its chitinotrophic host.</title>
        <authorList>
            <person name="La Cono V."/>
            <person name="Arcadi E."/>
            <person name="Crisafi F."/>
            <person name="Denaro R."/>
            <person name="La Spada G."/>
            <person name="Messina E."/>
            <person name="Smedile F."/>
            <person name="Toshchakov S.V."/>
            <person name="Shevchenko M.A."/>
            <person name="Golyshin P.N."/>
            <person name="Golyshina O.V."/>
            <person name="Ferrer M."/>
            <person name="Rohde M."/>
            <person name="Mushegian A."/>
            <person name="Sorokin D.Y."/>
            <person name="Giuliano L."/>
            <person name="Yakimov M.M."/>
        </authorList>
    </citation>
    <scope>NUCLEOTIDE SEQUENCE [LARGE SCALE GENOMIC DNA]</scope>
    <source>
        <strain evidence="18">LC1Nh</strain>
    </source>
</reference>
<gene>
    <name evidence="17" type="primary">leuS</name>
    <name evidence="17" type="ORF">LC1Nh_0108</name>
</gene>
<dbReference type="FunFam" id="1.10.730.10:FF:000002">
    <property type="entry name" value="Leucine--tRNA ligase"/>
    <property type="match status" value="1"/>
</dbReference>
<evidence type="ECO:0000256" key="6">
    <source>
        <dbReference type="ARBA" id="ARBA00022917"/>
    </source>
</evidence>
<evidence type="ECO:0000256" key="5">
    <source>
        <dbReference type="ARBA" id="ARBA00022840"/>
    </source>
</evidence>
<dbReference type="PROSITE" id="PS00178">
    <property type="entry name" value="AA_TRNA_LIGASE_I"/>
    <property type="match status" value="1"/>
</dbReference>
<evidence type="ECO:0000313" key="18">
    <source>
        <dbReference type="Proteomes" id="UP000377803"/>
    </source>
</evidence>
<keyword evidence="4 10" id="KW-0547">Nucleotide-binding</keyword>
<dbReference type="Pfam" id="PF13603">
    <property type="entry name" value="tRNA-synt_1_2"/>
    <property type="match status" value="1"/>
</dbReference>
<protein>
    <recommendedName>
        <fullName evidence="2 9">Leucine--tRNA ligase</fullName>
        <ecNumber evidence="2 9">6.1.1.4</ecNumber>
    </recommendedName>
</protein>
<dbReference type="SUPFAM" id="SSF52374">
    <property type="entry name" value="Nucleotidylyl transferase"/>
    <property type="match status" value="1"/>
</dbReference>
<dbReference type="GO" id="GO:0005737">
    <property type="term" value="C:cytoplasm"/>
    <property type="evidence" value="ECO:0007669"/>
    <property type="project" value="UniProtKB-UniRule"/>
</dbReference>
<dbReference type="EMBL" id="CP040089">
    <property type="protein sequence ID" value="QGA80016.1"/>
    <property type="molecule type" value="Genomic_DNA"/>
</dbReference>
<dbReference type="HAMAP" id="MF_00049_B">
    <property type="entry name" value="Leu_tRNA_synth_B"/>
    <property type="match status" value="1"/>
</dbReference>
<dbReference type="InterPro" id="IPR002300">
    <property type="entry name" value="aa-tRNA-synth_Ia"/>
</dbReference>
<feature type="region of interest" description="Disordered" evidence="12">
    <location>
        <begin position="903"/>
        <end position="925"/>
    </location>
</feature>
<feature type="domain" description="Aminoacyl-tRNA synthetase class Ia" evidence="13">
    <location>
        <begin position="415"/>
        <end position="571"/>
    </location>
</feature>
<dbReference type="Pfam" id="PF09334">
    <property type="entry name" value="tRNA-synt_1g"/>
    <property type="match status" value="1"/>
</dbReference>
<dbReference type="GeneID" id="42364488"/>
<dbReference type="SUPFAM" id="SSF50677">
    <property type="entry name" value="ValRS/IleRS/LeuRS editing domain"/>
    <property type="match status" value="1"/>
</dbReference>
<dbReference type="GO" id="GO:0002161">
    <property type="term" value="F:aminoacyl-tRNA deacylase activity"/>
    <property type="evidence" value="ECO:0007669"/>
    <property type="project" value="InterPro"/>
</dbReference>
<dbReference type="GO" id="GO:0006429">
    <property type="term" value="P:leucyl-tRNA aminoacylation"/>
    <property type="evidence" value="ECO:0007669"/>
    <property type="project" value="UniProtKB-UniRule"/>
</dbReference>
<evidence type="ECO:0000256" key="3">
    <source>
        <dbReference type="ARBA" id="ARBA00022598"/>
    </source>
</evidence>
<evidence type="ECO:0000256" key="2">
    <source>
        <dbReference type="ARBA" id="ARBA00013164"/>
    </source>
</evidence>
<dbReference type="PANTHER" id="PTHR43740">
    <property type="entry name" value="LEUCYL-TRNA SYNTHETASE"/>
    <property type="match status" value="1"/>
</dbReference>
<dbReference type="NCBIfam" id="TIGR00396">
    <property type="entry name" value="leuS_bact"/>
    <property type="match status" value="1"/>
</dbReference>